<dbReference type="InterPro" id="IPR032302">
    <property type="entry name" value="THOC2_N"/>
</dbReference>
<dbReference type="Pfam" id="PF16134">
    <property type="entry name" value="THOC2_N"/>
    <property type="match status" value="2"/>
</dbReference>
<evidence type="ECO:0000313" key="10">
    <source>
        <dbReference type="Proteomes" id="UP000623467"/>
    </source>
</evidence>
<evidence type="ECO:0000256" key="1">
    <source>
        <dbReference type="ARBA" id="ARBA00004123"/>
    </source>
</evidence>
<dbReference type="Proteomes" id="UP000623467">
    <property type="component" value="Unassembled WGS sequence"/>
</dbReference>
<comment type="similarity">
    <text evidence="2">Belongs to the THOC2 family.</text>
</comment>
<accession>A0A8H6Y9Q9</accession>
<feature type="domain" description="THO complex subunit 2 N-terminal" evidence="8">
    <location>
        <begin position="418"/>
        <end position="746"/>
    </location>
</feature>
<dbReference type="GO" id="GO:0006397">
    <property type="term" value="P:mRNA processing"/>
    <property type="evidence" value="ECO:0007669"/>
    <property type="project" value="InterPro"/>
</dbReference>
<protein>
    <recommendedName>
        <fullName evidence="3">THO complex subunit 2</fullName>
    </recommendedName>
</protein>
<comment type="subcellular location">
    <subcellularLocation>
        <location evidence="1">Nucleus</location>
    </subcellularLocation>
</comment>
<organism evidence="9 10">
    <name type="scientific">Mycena sanguinolenta</name>
    <dbReference type="NCBI Taxonomy" id="230812"/>
    <lineage>
        <taxon>Eukaryota</taxon>
        <taxon>Fungi</taxon>
        <taxon>Dikarya</taxon>
        <taxon>Basidiomycota</taxon>
        <taxon>Agaricomycotina</taxon>
        <taxon>Agaricomycetes</taxon>
        <taxon>Agaricomycetidae</taxon>
        <taxon>Agaricales</taxon>
        <taxon>Marasmiineae</taxon>
        <taxon>Mycenaceae</taxon>
        <taxon>Mycena</taxon>
    </lineage>
</organism>
<evidence type="ECO:0000256" key="3">
    <source>
        <dbReference type="ARBA" id="ARBA00019596"/>
    </source>
</evidence>
<feature type="region of interest" description="Disordered" evidence="5">
    <location>
        <begin position="458"/>
        <end position="485"/>
    </location>
</feature>
<dbReference type="Pfam" id="PF11262">
    <property type="entry name" value="Tho2"/>
    <property type="match status" value="1"/>
</dbReference>
<dbReference type="InterPro" id="IPR021726">
    <property type="entry name" value="THO_THOC2_N"/>
</dbReference>
<keyword evidence="4" id="KW-0539">Nucleus</keyword>
<feature type="compositionally biased region" description="Basic and acidic residues" evidence="5">
    <location>
        <begin position="474"/>
        <end position="483"/>
    </location>
</feature>
<feature type="region of interest" description="Disordered" evidence="5">
    <location>
        <begin position="1052"/>
        <end position="1073"/>
    </location>
</feature>
<dbReference type="PANTHER" id="PTHR21597:SF0">
    <property type="entry name" value="THO COMPLEX SUBUNIT 2"/>
    <property type="match status" value="1"/>
</dbReference>
<sequence length="1938" mass="213595">MDVIETVRGHIATWNNGGEGKCRTFVTPFHSNPSDPECLDKLTTTYQTLLLSMLSTWPSKHMIPPSSFVSFVKTILNGLPSSSSKPPHAVSIFSEHLVDMIWAVDAELDEYLGDAKNIITNFGDNPTGNATAALSKAKKDKQNAENDKEIVTRVVKQLVDFGLVVPSFCIERLDTTISANVGLIPDKNAFDKKEIRTRTGLFYKQNKFNLLREQSEGYSKLTAELTSSLGPAHSAATGLPVESYTSIEDRARPVWEKVISLIGYFDLDPNRALDMILDVLSVHLVTHYSFFLALLSFSPWAASYRRPTMDNDDVNMNVDQTPDLYKGKSLDDVLTLADRRRHEVKTQGGSPRVMSQVLGFKFAYYQAPDVAEPTPKNLYMTAAILIREGFITLEDLYPHVSDIFRTPTFWPDSPPSQQLSPGDADMDQVNKDYLADVQTRISGAKVSALALAAPLTQDGGPSLPSAKTKASATEQKKAADPKKTPNQKVGLLTALLSVGALKPALAIMSKFPWLVDAHPEIADLMLRVLKLSISPLYESLLVTKERNPSFNQPRARYGTTGVSYPPPRKPTLTLWAPTPPSTSTMDFVFFFPQWVERVPICSSLDDLVDVIEPLVAFVGVHISRDPLFLTKFSRLGRTHLQTTMSVDATAKRPGGDPDAQHPLRVFWFGILRKYLLPALTLVRGNAVCTVEIWNIIRQYETTARWRLYGEWKSATYQSHPELRVRQAHVEKESKGILRRLSHNTFDSLSGTVAKLAHSNPCIFFTNAVNQIMAYDNLANVVIQALRYVTTMGFDILVFIVLDALANPNKDRVKDDGVNTSDWLSSLASFTGMLFRRYSADLTPLLKYIVHQLHNTQTTEIIVLRELIWKMAGIEPLPSLSDSQIIAMAGGPCLRIEAIASATRGARLDPGDAVLKGPQRLGRALLDSSLALPLLIQVARQRESCVFTAPDAHLKTLASLYDTTHGVLFQYLELLTSPTVVSPQDYANKVLPSLAELGEVYGICAPICMHIIRPVLNAKLLAAAEAIPEQERIANEEAEKRLKAALTAKKPLTAASRTASPGIGAADTPMDSKPAVQDAALKEDVPMEAEPTSLGSAPPVPESPWLPELVPLFEDVKKIAPPNAYDIVGPAFYLSFWQLSTYDLSPPSAKYDKEVANLRNLSRQEDSAYNSADRSSDRSIRLTASSHRNRRDRYNAFVGTLGQEFKQQTLLRAFTLKRLAREKQHWFSHSTYSAPNLVAAIIEHCIQPRCLLSPMDADYCAQIIKVLHTLGTPGFHTLMCYNKILETQVRVILFSCSEYEARNYGRFLRGVIADLLKWHSDQAQYTADSQTVTRGTTVYHPGFVQKYTSKTIEQADQLEWATAFRRVCFAECIADGEFMRVYNSIIVLKEILPVFPLAEVSVETGSTLNSAIEKFLEIEERDNLKILGRAYSASLKARESLWARPKTTKATTEKVKASPAPPNGPSASTNRSTVASAPSAPRAQLASTAAPANDKPATIPTATSSPFSSIQKPPVVKRVRETAGTAADDAQASSKDGSSTPSRATDSRFSSPAAIAAKGSPLASGLSALGTEPPKSPRSQRPVEEKASQPMPPPVAPSQTPIAQELRETAKQTLGLIAEIETADGIGMVNATETANESGIVNAIVTRTVTAIAEMMSVKIVRLPAAVQPLLLHQPQSQKTGHFPLDLTLGITETVRVKMDWAKDEDPLMTIPKEAPKEAPERMAIERTEAAGRLIRMGMIEAATPIEEGRIERAPTTMVIPPRWTRLETSEYLTVPLRRKFCLSQRRLRRAACWLRMPPGQEKAIQAPQAVTGIVTTHRPRICLGRTTDHRLPKRLNSWAPAVFGLASVKKKFLLVPIILPSDPTRSETKTEITTGRGLLLTGNLMLAQGLLNRRQVTNGPRWLSNETGMAARLMVQLLPTLLVLQDGLYLSIEEERIS</sequence>
<feature type="region of interest" description="Disordered" evidence="5">
    <location>
        <begin position="1164"/>
        <end position="1184"/>
    </location>
</feature>
<evidence type="ECO:0000259" key="7">
    <source>
        <dbReference type="Pfam" id="PF11732"/>
    </source>
</evidence>
<evidence type="ECO:0000256" key="2">
    <source>
        <dbReference type="ARBA" id="ARBA00007857"/>
    </source>
</evidence>
<feature type="compositionally biased region" description="Polar residues" evidence="5">
    <location>
        <begin position="1499"/>
        <end position="1510"/>
    </location>
</feature>
<gene>
    <name evidence="9" type="ORF">MSAN_01418900</name>
</gene>
<name>A0A8H6Y9Q9_9AGAR</name>
<evidence type="ECO:0000256" key="4">
    <source>
        <dbReference type="ARBA" id="ARBA00023242"/>
    </source>
</evidence>
<evidence type="ECO:0000259" key="6">
    <source>
        <dbReference type="Pfam" id="PF11262"/>
    </source>
</evidence>
<dbReference type="PANTHER" id="PTHR21597">
    <property type="entry name" value="THO2 PROTEIN"/>
    <property type="match status" value="1"/>
</dbReference>
<dbReference type="EMBL" id="JACAZH010000011">
    <property type="protein sequence ID" value="KAF7355034.1"/>
    <property type="molecule type" value="Genomic_DNA"/>
</dbReference>
<dbReference type="InterPro" id="IPR040007">
    <property type="entry name" value="Tho2"/>
</dbReference>
<feature type="region of interest" description="Disordered" evidence="5">
    <location>
        <begin position="1443"/>
        <end position="1598"/>
    </location>
</feature>
<proteinExistence type="inferred from homology"/>
<dbReference type="OrthoDB" id="29024at2759"/>
<dbReference type="GO" id="GO:0006406">
    <property type="term" value="P:mRNA export from nucleus"/>
    <property type="evidence" value="ECO:0007669"/>
    <property type="project" value="InterPro"/>
</dbReference>
<reference evidence="9" key="1">
    <citation type="submission" date="2020-05" db="EMBL/GenBank/DDBJ databases">
        <title>Mycena genomes resolve the evolution of fungal bioluminescence.</title>
        <authorList>
            <person name="Tsai I.J."/>
        </authorList>
    </citation>
    <scope>NUCLEOTIDE SEQUENCE</scope>
    <source>
        <strain evidence="9">160909Yilan</strain>
    </source>
</reference>
<feature type="domain" description="THO complex subunitTHOC2 C-terminal" evidence="6">
    <location>
        <begin position="1126"/>
        <end position="1434"/>
    </location>
</feature>
<evidence type="ECO:0000256" key="5">
    <source>
        <dbReference type="SAM" id="MobiDB-lite"/>
    </source>
</evidence>
<comment type="caution">
    <text evidence="9">The sequence shown here is derived from an EMBL/GenBank/DDBJ whole genome shotgun (WGS) entry which is preliminary data.</text>
</comment>
<feature type="compositionally biased region" description="Polar residues" evidence="5">
    <location>
        <begin position="1530"/>
        <end position="1549"/>
    </location>
</feature>
<dbReference type="GO" id="GO:0000445">
    <property type="term" value="C:THO complex part of transcription export complex"/>
    <property type="evidence" value="ECO:0007669"/>
    <property type="project" value="TreeGrafter"/>
</dbReference>
<dbReference type="GO" id="GO:0003729">
    <property type="term" value="F:mRNA binding"/>
    <property type="evidence" value="ECO:0007669"/>
    <property type="project" value="TreeGrafter"/>
</dbReference>
<evidence type="ECO:0000313" key="9">
    <source>
        <dbReference type="EMBL" id="KAF7355034.1"/>
    </source>
</evidence>
<feature type="domain" description="THO complex subunit 2 N-terminal" evidence="8">
    <location>
        <begin position="11"/>
        <end position="401"/>
    </location>
</feature>
<evidence type="ECO:0000259" key="8">
    <source>
        <dbReference type="Pfam" id="PF16134"/>
    </source>
</evidence>
<keyword evidence="10" id="KW-1185">Reference proteome</keyword>
<dbReference type="InterPro" id="IPR021418">
    <property type="entry name" value="THO_THOC2_C"/>
</dbReference>
<dbReference type="Pfam" id="PF11732">
    <property type="entry name" value="Thoc2"/>
    <property type="match status" value="1"/>
</dbReference>
<feature type="domain" description="THO complex subunitTHOC2 N-terminal" evidence="7">
    <location>
        <begin position="752"/>
        <end position="827"/>
    </location>
</feature>